<keyword evidence="3 10" id="KW-0813">Transport</keyword>
<dbReference type="EC" id="7.1.1.9" evidence="11"/>
<keyword evidence="6" id="KW-1278">Translocase</keyword>
<keyword evidence="5 10" id="KW-0812">Transmembrane</keyword>
<evidence type="ECO:0000256" key="13">
    <source>
        <dbReference type="SAM" id="SignalP"/>
    </source>
</evidence>
<dbReference type="PANTHER" id="PTHR22888:SF9">
    <property type="entry name" value="CYTOCHROME C OXIDASE SUBUNIT 2"/>
    <property type="match status" value="1"/>
</dbReference>
<dbReference type="InterPro" id="IPR002429">
    <property type="entry name" value="CcO_II-like_C"/>
</dbReference>
<comment type="subcellular location">
    <subcellularLocation>
        <location evidence="10">Cell membrane</location>
        <topology evidence="10">Multi-pass membrane protein</topology>
    </subcellularLocation>
    <subcellularLocation>
        <location evidence="1">Membrane</location>
        <topology evidence="1">Multi-pass membrane protein</topology>
    </subcellularLocation>
</comment>
<dbReference type="Gene3D" id="2.60.40.420">
    <property type="entry name" value="Cupredoxins - blue copper proteins"/>
    <property type="match status" value="1"/>
</dbReference>
<comment type="cofactor">
    <cofactor evidence="11">
        <name>Cu cation</name>
        <dbReference type="ChEBI" id="CHEBI:23378"/>
    </cofactor>
    <text evidence="11">Binds a copper A center.</text>
</comment>
<dbReference type="Pfam" id="PF02790">
    <property type="entry name" value="COX2_TM"/>
    <property type="match status" value="1"/>
</dbReference>
<gene>
    <name evidence="16" type="ORF">ACFQZX_13770</name>
</gene>
<comment type="catalytic activity">
    <reaction evidence="11">
        <text>4 Fe(II)-[cytochrome c] + O2 + 8 H(+)(in) = 4 Fe(III)-[cytochrome c] + 2 H2O + 4 H(+)(out)</text>
        <dbReference type="Rhea" id="RHEA:11436"/>
        <dbReference type="Rhea" id="RHEA-COMP:10350"/>
        <dbReference type="Rhea" id="RHEA-COMP:14399"/>
        <dbReference type="ChEBI" id="CHEBI:15377"/>
        <dbReference type="ChEBI" id="CHEBI:15378"/>
        <dbReference type="ChEBI" id="CHEBI:15379"/>
        <dbReference type="ChEBI" id="CHEBI:29033"/>
        <dbReference type="ChEBI" id="CHEBI:29034"/>
        <dbReference type="EC" id="7.1.1.9"/>
    </reaction>
</comment>
<proteinExistence type="inferred from homology"/>
<sequence>MGLKNLFNSKKILSLLAVFMLLGTSLLFAQGTESAGTSASPAADAAAKDNGLATAGYYILLFLVVCFIIGIVGKIFRVYDLTQQIRGKQPMNWNNIIGVMFLIFLIAGLYGAYWSFTVQGSMILPAAASAHGKVLDQMFWTTTSITMTVFFITQILLFTFLFRYRYNAKRRGHYLPHNNTIEKVWTIAPAIVLTVLVIFGFFTWQKITNSVDAKGEPASLNIDITGHQFAWELRYPGKDGHLGATNYKLVNGGNKLGINFKDKYSYDDLQADTMVIPVNKSVRLNIHSQDVIHSVYIPHFRVQLNAVPGLPTYFKFMPTVTTAEMRTKLDRPTFEYEVLCNKICGGSHYNMKKIVRVVTQAEYQAWIAQQKPYLTDQLKKDLKFAEADNKQVQDNRLALNN</sequence>
<feature type="transmembrane region" description="Helical" evidence="12">
    <location>
        <begin position="96"/>
        <end position="116"/>
    </location>
</feature>
<feature type="signal peptide" evidence="13">
    <location>
        <begin position="1"/>
        <end position="29"/>
    </location>
</feature>
<accession>A0ABW3AV03</accession>
<keyword evidence="7 10" id="KW-0249">Electron transport</keyword>
<evidence type="ECO:0000256" key="6">
    <source>
        <dbReference type="ARBA" id="ARBA00022967"/>
    </source>
</evidence>
<keyword evidence="11" id="KW-0479">Metal-binding</keyword>
<evidence type="ECO:0000313" key="16">
    <source>
        <dbReference type="EMBL" id="MFD0794690.1"/>
    </source>
</evidence>
<evidence type="ECO:0000259" key="15">
    <source>
        <dbReference type="PROSITE" id="PS50999"/>
    </source>
</evidence>
<dbReference type="SUPFAM" id="SSF81464">
    <property type="entry name" value="Cytochrome c oxidase subunit II-like, transmembrane region"/>
    <property type="match status" value="1"/>
</dbReference>
<evidence type="ECO:0000256" key="3">
    <source>
        <dbReference type="ARBA" id="ARBA00022448"/>
    </source>
</evidence>
<evidence type="ECO:0000259" key="14">
    <source>
        <dbReference type="PROSITE" id="PS50857"/>
    </source>
</evidence>
<comment type="function">
    <text evidence="11">Subunits I and II form the functional core of the enzyme complex. Electrons originating in cytochrome c are transferred via heme a and Cu(A) to the binuclear center formed by heme a3 and Cu(B).</text>
</comment>
<dbReference type="InterPro" id="IPR045187">
    <property type="entry name" value="CcO_II"/>
</dbReference>
<evidence type="ECO:0000256" key="10">
    <source>
        <dbReference type="RuleBase" id="RU000456"/>
    </source>
</evidence>
<dbReference type="InterPro" id="IPR008972">
    <property type="entry name" value="Cupredoxin"/>
</dbReference>
<feature type="chain" id="PRO_5045575489" description="Cytochrome c oxidase subunit 2" evidence="13">
    <location>
        <begin position="30"/>
        <end position="401"/>
    </location>
</feature>
<keyword evidence="11" id="KW-0186">Copper</keyword>
<feature type="domain" description="Cytochrome oxidase subunit II transmembrane region profile" evidence="15">
    <location>
        <begin position="116"/>
        <end position="211"/>
    </location>
</feature>
<evidence type="ECO:0000313" key="17">
    <source>
        <dbReference type="Proteomes" id="UP001597010"/>
    </source>
</evidence>
<dbReference type="Pfam" id="PF00116">
    <property type="entry name" value="COX2"/>
    <property type="match status" value="1"/>
</dbReference>
<dbReference type="PANTHER" id="PTHR22888">
    <property type="entry name" value="CYTOCHROME C OXIDASE, SUBUNIT II"/>
    <property type="match status" value="1"/>
</dbReference>
<dbReference type="SUPFAM" id="SSF49503">
    <property type="entry name" value="Cupredoxins"/>
    <property type="match status" value="1"/>
</dbReference>
<name>A0ABW3AV03_9SPHI</name>
<comment type="caution">
    <text evidence="16">The sequence shown here is derived from an EMBL/GenBank/DDBJ whole genome shotgun (WGS) entry which is preliminary data.</text>
</comment>
<organism evidence="16 17">
    <name type="scientific">Mucilaginibacter litoreus</name>
    <dbReference type="NCBI Taxonomy" id="1048221"/>
    <lineage>
        <taxon>Bacteria</taxon>
        <taxon>Pseudomonadati</taxon>
        <taxon>Bacteroidota</taxon>
        <taxon>Sphingobacteriia</taxon>
        <taxon>Sphingobacteriales</taxon>
        <taxon>Sphingobacteriaceae</taxon>
        <taxon>Mucilaginibacter</taxon>
    </lineage>
</organism>
<feature type="transmembrane region" description="Helical" evidence="12">
    <location>
        <begin position="184"/>
        <end position="204"/>
    </location>
</feature>
<evidence type="ECO:0000256" key="4">
    <source>
        <dbReference type="ARBA" id="ARBA00022660"/>
    </source>
</evidence>
<feature type="domain" description="Cytochrome oxidase subunit II copper A binding" evidence="14">
    <location>
        <begin position="217"/>
        <end position="369"/>
    </location>
</feature>
<keyword evidence="13" id="KW-0732">Signal</keyword>
<evidence type="ECO:0000256" key="5">
    <source>
        <dbReference type="ARBA" id="ARBA00022692"/>
    </source>
</evidence>
<evidence type="ECO:0000256" key="9">
    <source>
        <dbReference type="ARBA" id="ARBA00023136"/>
    </source>
</evidence>
<feature type="transmembrane region" description="Helical" evidence="12">
    <location>
        <begin position="55"/>
        <end position="76"/>
    </location>
</feature>
<evidence type="ECO:0000256" key="2">
    <source>
        <dbReference type="ARBA" id="ARBA00007866"/>
    </source>
</evidence>
<dbReference type="Gene3D" id="1.10.287.90">
    <property type="match status" value="1"/>
</dbReference>
<evidence type="ECO:0000256" key="1">
    <source>
        <dbReference type="ARBA" id="ARBA00004141"/>
    </source>
</evidence>
<dbReference type="PROSITE" id="PS50999">
    <property type="entry name" value="COX2_TM"/>
    <property type="match status" value="1"/>
</dbReference>
<evidence type="ECO:0000256" key="8">
    <source>
        <dbReference type="ARBA" id="ARBA00022989"/>
    </source>
</evidence>
<dbReference type="Proteomes" id="UP001597010">
    <property type="component" value="Unassembled WGS sequence"/>
</dbReference>
<keyword evidence="17" id="KW-1185">Reference proteome</keyword>
<dbReference type="InterPro" id="IPR011759">
    <property type="entry name" value="Cyt_c_oxidase_su2_TM_dom"/>
</dbReference>
<keyword evidence="9 12" id="KW-0472">Membrane</keyword>
<evidence type="ECO:0000256" key="7">
    <source>
        <dbReference type="ARBA" id="ARBA00022982"/>
    </source>
</evidence>
<dbReference type="PROSITE" id="PS50857">
    <property type="entry name" value="COX2_CUA"/>
    <property type="match status" value="1"/>
</dbReference>
<keyword evidence="8 12" id="KW-1133">Transmembrane helix</keyword>
<keyword evidence="4 10" id="KW-0679">Respiratory chain</keyword>
<evidence type="ECO:0000256" key="12">
    <source>
        <dbReference type="SAM" id="Phobius"/>
    </source>
</evidence>
<comment type="similarity">
    <text evidence="2 10">Belongs to the cytochrome c oxidase subunit 2 family.</text>
</comment>
<dbReference type="InterPro" id="IPR036257">
    <property type="entry name" value="Cyt_c_oxidase_su2_TM_sf"/>
</dbReference>
<evidence type="ECO:0000256" key="11">
    <source>
        <dbReference type="RuleBase" id="RU004024"/>
    </source>
</evidence>
<protein>
    <recommendedName>
        <fullName evidence="11">Cytochrome c oxidase subunit 2</fullName>
        <ecNumber evidence="11">7.1.1.9</ecNumber>
    </recommendedName>
</protein>
<dbReference type="EMBL" id="JBHTHZ010000013">
    <property type="protein sequence ID" value="MFD0794690.1"/>
    <property type="molecule type" value="Genomic_DNA"/>
</dbReference>
<feature type="transmembrane region" description="Helical" evidence="12">
    <location>
        <begin position="145"/>
        <end position="164"/>
    </location>
</feature>
<reference evidence="17" key="1">
    <citation type="journal article" date="2019" name="Int. J. Syst. Evol. Microbiol.">
        <title>The Global Catalogue of Microorganisms (GCM) 10K type strain sequencing project: providing services to taxonomists for standard genome sequencing and annotation.</title>
        <authorList>
            <consortium name="The Broad Institute Genomics Platform"/>
            <consortium name="The Broad Institute Genome Sequencing Center for Infectious Disease"/>
            <person name="Wu L."/>
            <person name="Ma J."/>
        </authorList>
    </citation>
    <scope>NUCLEOTIDE SEQUENCE [LARGE SCALE GENOMIC DNA]</scope>
    <source>
        <strain evidence="17">CCUG 61484</strain>
    </source>
</reference>
<dbReference type="RefSeq" id="WP_377116284.1">
    <property type="nucleotide sequence ID" value="NZ_JBHTHZ010000013.1"/>
</dbReference>